<keyword evidence="9" id="KW-1185">Reference proteome</keyword>
<evidence type="ECO:0000259" key="7">
    <source>
        <dbReference type="Pfam" id="PF04138"/>
    </source>
</evidence>
<gene>
    <name evidence="8" type="ORF">D6B99_00465</name>
</gene>
<sequence>MFFKFIKYGIVGLSGMIIDFSITWLLKEKLRLNKYIANSCGFTCAASSNYILNRVWTFQSHQKNIPKEYFSFFAIAVIGLLLNNAIIYFLTEKGKLNFYVAKLIAIILVIFWNFTANYLFTFSLK</sequence>
<evidence type="ECO:0000256" key="4">
    <source>
        <dbReference type="ARBA" id="ARBA00022989"/>
    </source>
</evidence>
<dbReference type="OrthoDB" id="9812049at2"/>
<keyword evidence="4 6" id="KW-1133">Transmembrane helix</keyword>
<feature type="transmembrane region" description="Helical" evidence="6">
    <location>
        <begin position="96"/>
        <end position="120"/>
    </location>
</feature>
<protein>
    <submittedName>
        <fullName evidence="8">GtrA family protein</fullName>
    </submittedName>
</protein>
<name>A0A386HUI8_9BACT</name>
<reference evidence="8 9" key="1">
    <citation type="submission" date="2018-09" db="EMBL/GenBank/DDBJ databases">
        <title>Arachidicoccus sp. nov., a bacterium isolated from soil.</title>
        <authorList>
            <person name="Weon H.-Y."/>
            <person name="Kwon S.-W."/>
            <person name="Lee S.A."/>
        </authorList>
    </citation>
    <scope>NUCLEOTIDE SEQUENCE [LARGE SCALE GENOMIC DNA]</scope>
    <source>
        <strain evidence="8 9">KIS59-12</strain>
    </source>
</reference>
<dbReference type="GO" id="GO:0000271">
    <property type="term" value="P:polysaccharide biosynthetic process"/>
    <property type="evidence" value="ECO:0007669"/>
    <property type="project" value="InterPro"/>
</dbReference>
<evidence type="ECO:0000256" key="6">
    <source>
        <dbReference type="SAM" id="Phobius"/>
    </source>
</evidence>
<keyword evidence="3 6" id="KW-0812">Transmembrane</keyword>
<evidence type="ECO:0000313" key="9">
    <source>
        <dbReference type="Proteomes" id="UP000266118"/>
    </source>
</evidence>
<dbReference type="InterPro" id="IPR007267">
    <property type="entry name" value="GtrA_DPMS_TM"/>
</dbReference>
<keyword evidence="5 6" id="KW-0472">Membrane</keyword>
<organism evidence="8 9">
    <name type="scientific">Arachidicoccus soli</name>
    <dbReference type="NCBI Taxonomy" id="2341117"/>
    <lineage>
        <taxon>Bacteria</taxon>
        <taxon>Pseudomonadati</taxon>
        <taxon>Bacteroidota</taxon>
        <taxon>Chitinophagia</taxon>
        <taxon>Chitinophagales</taxon>
        <taxon>Chitinophagaceae</taxon>
        <taxon>Arachidicoccus</taxon>
    </lineage>
</organism>
<evidence type="ECO:0000313" key="8">
    <source>
        <dbReference type="EMBL" id="AYD49221.1"/>
    </source>
</evidence>
<feature type="transmembrane region" description="Helical" evidence="6">
    <location>
        <begin position="69"/>
        <end position="90"/>
    </location>
</feature>
<dbReference type="PANTHER" id="PTHR38459:SF1">
    <property type="entry name" value="PROPHAGE BACTOPRENOL-LINKED GLUCOSE TRANSLOCASE HOMOLOG"/>
    <property type="match status" value="1"/>
</dbReference>
<evidence type="ECO:0000256" key="2">
    <source>
        <dbReference type="ARBA" id="ARBA00009399"/>
    </source>
</evidence>
<dbReference type="EMBL" id="CP032489">
    <property type="protein sequence ID" value="AYD49221.1"/>
    <property type="molecule type" value="Genomic_DNA"/>
</dbReference>
<comment type="subcellular location">
    <subcellularLocation>
        <location evidence="1">Membrane</location>
        <topology evidence="1">Multi-pass membrane protein</topology>
    </subcellularLocation>
</comment>
<feature type="transmembrane region" description="Helical" evidence="6">
    <location>
        <begin position="6"/>
        <end position="26"/>
    </location>
</feature>
<accession>A0A386HUI8</accession>
<proteinExistence type="inferred from homology"/>
<dbReference type="PANTHER" id="PTHR38459">
    <property type="entry name" value="PROPHAGE BACTOPRENOL-LINKED GLUCOSE TRANSLOCASE HOMOLOG"/>
    <property type="match status" value="1"/>
</dbReference>
<evidence type="ECO:0000256" key="1">
    <source>
        <dbReference type="ARBA" id="ARBA00004141"/>
    </source>
</evidence>
<dbReference type="GO" id="GO:0005886">
    <property type="term" value="C:plasma membrane"/>
    <property type="evidence" value="ECO:0007669"/>
    <property type="project" value="TreeGrafter"/>
</dbReference>
<dbReference type="InterPro" id="IPR051401">
    <property type="entry name" value="GtrA_CellWall_Glycosyl"/>
</dbReference>
<dbReference type="AlphaFoldDB" id="A0A386HUI8"/>
<dbReference type="Pfam" id="PF04138">
    <property type="entry name" value="GtrA_DPMS_TM"/>
    <property type="match status" value="1"/>
</dbReference>
<feature type="domain" description="GtrA/DPMS transmembrane" evidence="7">
    <location>
        <begin position="7"/>
        <end position="122"/>
    </location>
</feature>
<evidence type="ECO:0000256" key="5">
    <source>
        <dbReference type="ARBA" id="ARBA00023136"/>
    </source>
</evidence>
<comment type="similarity">
    <text evidence="2">Belongs to the GtrA family.</text>
</comment>
<dbReference type="Proteomes" id="UP000266118">
    <property type="component" value="Chromosome"/>
</dbReference>
<dbReference type="KEGG" id="ark:D6B99_00465"/>
<evidence type="ECO:0000256" key="3">
    <source>
        <dbReference type="ARBA" id="ARBA00022692"/>
    </source>
</evidence>